<sequence length="281" mass="31567">MIVITGGKGQLGREFIKALNRAEVPYKAFDKSELDISSGEKVLSVIRDIKPDVIINCAAYNQVDRAETEYEMAYKVNVIGVENLAVAAKEVGAFFVHYSSDYVFDGKKEDGLYTEKDTPSPLNEYGKSKLLGEERVKAVLDNYLILRVSWVYGEGKQNFIHKLLSWAERDSYLKVACDEFSVPTYTGVIVDVTLKAIEQGLSGLYHLTNSGFTSRFEWARAVFEILGVDKFIRPVPSSVFSLPAKRPLFSPMSNKKISKELSVSIPYWEESLREFLGCLKG</sequence>
<dbReference type="GO" id="GO:0008831">
    <property type="term" value="F:dTDP-4-dehydrorhamnose reductase activity"/>
    <property type="evidence" value="ECO:0007669"/>
    <property type="project" value="UniProtKB-EC"/>
</dbReference>
<accession>A0A238XLY1</accession>
<dbReference type="Proteomes" id="UP000198405">
    <property type="component" value="Unassembled WGS sequence"/>
</dbReference>
<evidence type="ECO:0000256" key="1">
    <source>
        <dbReference type="ARBA" id="ARBA00004781"/>
    </source>
</evidence>
<reference evidence="9" key="1">
    <citation type="submission" date="2017-06" db="EMBL/GenBank/DDBJ databases">
        <authorList>
            <person name="Varghese N."/>
            <person name="Submissions S."/>
        </authorList>
    </citation>
    <scope>NUCLEOTIDE SEQUENCE [LARGE SCALE GENOMIC DNA]</scope>
    <source>
        <strain evidence="9">DSM 15668</strain>
    </source>
</reference>
<dbReference type="FunFam" id="3.40.50.720:FF:000159">
    <property type="entry name" value="dTDP-4-dehydrorhamnose reductase"/>
    <property type="match status" value="1"/>
</dbReference>
<proteinExistence type="inferred from homology"/>
<dbReference type="EMBL" id="FZOB01000001">
    <property type="protein sequence ID" value="SNR59710.1"/>
    <property type="molecule type" value="Genomic_DNA"/>
</dbReference>
<evidence type="ECO:0000256" key="4">
    <source>
        <dbReference type="ARBA" id="ARBA00017099"/>
    </source>
</evidence>
<gene>
    <name evidence="8" type="ORF">SAMN06265340_10185</name>
</gene>
<dbReference type="GO" id="GO:0019305">
    <property type="term" value="P:dTDP-rhamnose biosynthetic process"/>
    <property type="evidence" value="ECO:0007669"/>
    <property type="project" value="UniProtKB-UniPathway"/>
</dbReference>
<dbReference type="Gene3D" id="3.90.25.10">
    <property type="entry name" value="UDP-galactose 4-epimerase, domain 1"/>
    <property type="match status" value="1"/>
</dbReference>
<dbReference type="PANTHER" id="PTHR10491:SF4">
    <property type="entry name" value="METHIONINE ADENOSYLTRANSFERASE 2 SUBUNIT BETA"/>
    <property type="match status" value="1"/>
</dbReference>
<dbReference type="CDD" id="cd05254">
    <property type="entry name" value="dTDP_HR_like_SDR_e"/>
    <property type="match status" value="1"/>
</dbReference>
<dbReference type="PANTHER" id="PTHR10491">
    <property type="entry name" value="DTDP-4-DEHYDRORHAMNOSE REDUCTASE"/>
    <property type="match status" value="1"/>
</dbReference>
<evidence type="ECO:0000256" key="6">
    <source>
        <dbReference type="RuleBase" id="RU364082"/>
    </source>
</evidence>
<evidence type="ECO:0000256" key="5">
    <source>
        <dbReference type="ARBA" id="ARBA00048200"/>
    </source>
</evidence>
<protein>
    <recommendedName>
        <fullName evidence="4 6">dTDP-4-dehydrorhamnose reductase</fullName>
        <ecNumber evidence="3 6">1.1.1.133</ecNumber>
    </recommendedName>
</protein>
<comment type="similarity">
    <text evidence="2 6">Belongs to the dTDP-4-dehydrorhamnose reductase family.</text>
</comment>
<keyword evidence="6" id="KW-0560">Oxidoreductase</keyword>
<keyword evidence="9" id="KW-1185">Reference proteome</keyword>
<comment type="function">
    <text evidence="6">Catalyzes the reduction of dTDP-6-deoxy-L-lyxo-4-hexulose to yield dTDP-L-rhamnose.</text>
</comment>
<dbReference type="NCBIfam" id="TIGR01214">
    <property type="entry name" value="rmlD"/>
    <property type="match status" value="1"/>
</dbReference>
<feature type="domain" description="RmlD-like substrate binding" evidence="7">
    <location>
        <begin position="2"/>
        <end position="276"/>
    </location>
</feature>
<dbReference type="GO" id="GO:0005829">
    <property type="term" value="C:cytosol"/>
    <property type="evidence" value="ECO:0007669"/>
    <property type="project" value="TreeGrafter"/>
</dbReference>
<dbReference type="InterPro" id="IPR005913">
    <property type="entry name" value="dTDP_dehydrorham_reduct"/>
</dbReference>
<evidence type="ECO:0000256" key="3">
    <source>
        <dbReference type="ARBA" id="ARBA00012929"/>
    </source>
</evidence>
<dbReference type="Gene3D" id="3.40.50.720">
    <property type="entry name" value="NAD(P)-binding Rossmann-like Domain"/>
    <property type="match status" value="1"/>
</dbReference>
<evidence type="ECO:0000313" key="8">
    <source>
        <dbReference type="EMBL" id="SNR59710.1"/>
    </source>
</evidence>
<comment type="catalytic activity">
    <reaction evidence="5">
        <text>dTDP-beta-L-rhamnose + NADP(+) = dTDP-4-dehydro-beta-L-rhamnose + NADPH + H(+)</text>
        <dbReference type="Rhea" id="RHEA:21796"/>
        <dbReference type="ChEBI" id="CHEBI:15378"/>
        <dbReference type="ChEBI" id="CHEBI:57510"/>
        <dbReference type="ChEBI" id="CHEBI:57783"/>
        <dbReference type="ChEBI" id="CHEBI:58349"/>
        <dbReference type="ChEBI" id="CHEBI:62830"/>
        <dbReference type="EC" id="1.1.1.133"/>
    </reaction>
</comment>
<comment type="pathway">
    <text evidence="1 6">Carbohydrate biosynthesis; dTDP-L-rhamnose biosynthesis.</text>
</comment>
<dbReference type="UniPathway" id="UPA00124"/>
<evidence type="ECO:0000256" key="2">
    <source>
        <dbReference type="ARBA" id="ARBA00010944"/>
    </source>
</evidence>
<dbReference type="AlphaFoldDB" id="A0A238XLY1"/>
<dbReference type="InterPro" id="IPR029903">
    <property type="entry name" value="RmlD-like-bd"/>
</dbReference>
<organism evidence="8 9">
    <name type="scientific">Desulfurobacterium atlanticum</name>
    <dbReference type="NCBI Taxonomy" id="240169"/>
    <lineage>
        <taxon>Bacteria</taxon>
        <taxon>Pseudomonadati</taxon>
        <taxon>Aquificota</taxon>
        <taxon>Aquificia</taxon>
        <taxon>Desulfurobacteriales</taxon>
        <taxon>Desulfurobacteriaceae</taxon>
        <taxon>Desulfurobacterium</taxon>
    </lineage>
</organism>
<dbReference type="SUPFAM" id="SSF51735">
    <property type="entry name" value="NAD(P)-binding Rossmann-fold domains"/>
    <property type="match status" value="1"/>
</dbReference>
<evidence type="ECO:0000259" key="7">
    <source>
        <dbReference type="Pfam" id="PF04321"/>
    </source>
</evidence>
<dbReference type="EC" id="1.1.1.133" evidence="3 6"/>
<dbReference type="InterPro" id="IPR036291">
    <property type="entry name" value="NAD(P)-bd_dom_sf"/>
</dbReference>
<dbReference type="Pfam" id="PF04321">
    <property type="entry name" value="RmlD_sub_bind"/>
    <property type="match status" value="1"/>
</dbReference>
<keyword evidence="6" id="KW-0521">NADP</keyword>
<name>A0A238XLY1_9BACT</name>
<evidence type="ECO:0000313" key="9">
    <source>
        <dbReference type="Proteomes" id="UP000198405"/>
    </source>
</evidence>